<evidence type="ECO:0000313" key="3">
    <source>
        <dbReference type="Proteomes" id="UP001529380"/>
    </source>
</evidence>
<evidence type="ECO:0000259" key="1">
    <source>
        <dbReference type="SMART" id="SM01264"/>
    </source>
</evidence>
<accession>A0ABT7UTZ5</accession>
<dbReference type="InterPro" id="IPR055130">
    <property type="entry name" value="PreP_C"/>
</dbReference>
<organism evidence="2 3">
    <name type="scientific">Allofournierella massiliensis</name>
    <dbReference type="NCBI Taxonomy" id="1650663"/>
    <lineage>
        <taxon>Bacteria</taxon>
        <taxon>Bacillati</taxon>
        <taxon>Bacillota</taxon>
        <taxon>Clostridia</taxon>
        <taxon>Eubacteriales</taxon>
        <taxon>Oscillospiraceae</taxon>
        <taxon>Allofournierella</taxon>
    </lineage>
</organism>
<dbReference type="PANTHER" id="PTHR43016">
    <property type="entry name" value="PRESEQUENCE PROTEASE"/>
    <property type="match status" value="1"/>
</dbReference>
<dbReference type="InterPro" id="IPR007863">
    <property type="entry name" value="Peptidase_M16_C"/>
</dbReference>
<name>A0ABT7UTZ5_9FIRM</name>
<dbReference type="Gene3D" id="3.30.830.10">
    <property type="entry name" value="Metalloenzyme, LuxS/M16 peptidase-like"/>
    <property type="match status" value="4"/>
</dbReference>
<dbReference type="RefSeq" id="WP_289600679.1">
    <property type="nucleotide sequence ID" value="NZ_JAUDCL010000036.1"/>
</dbReference>
<proteinExistence type="predicted"/>
<gene>
    <name evidence="2" type="ORF">QUW08_13910</name>
</gene>
<dbReference type="Pfam" id="PF08367">
    <property type="entry name" value="M16C_assoc"/>
    <property type="match status" value="1"/>
</dbReference>
<reference evidence="3" key="1">
    <citation type="submission" date="2023-06" db="EMBL/GenBank/DDBJ databases">
        <title>Identification and characterization of horizontal gene transfer across gut microbiota members of farm animals based on homology search.</title>
        <authorList>
            <person name="Zeman M."/>
            <person name="Kubasova T."/>
            <person name="Jahodarova E."/>
            <person name="Nykrynova M."/>
            <person name="Rychlik I."/>
        </authorList>
    </citation>
    <scope>NUCLEOTIDE SEQUENCE [LARGE SCALE GENOMIC DNA]</scope>
    <source>
        <strain evidence="3">ET340</strain>
    </source>
</reference>
<reference evidence="2 3" key="3">
    <citation type="submission" date="2023-06" db="EMBL/GenBank/DDBJ databases">
        <authorList>
            <person name="Zeman M."/>
            <person name="Kubasova T."/>
            <person name="Jahodarova E."/>
            <person name="Nykrynova M."/>
            <person name="Rychlik I."/>
        </authorList>
    </citation>
    <scope>NUCLEOTIDE SEQUENCE [LARGE SCALE GENOMIC DNA]</scope>
    <source>
        <strain evidence="2 3">ET340</strain>
    </source>
</reference>
<dbReference type="InterPro" id="IPR011249">
    <property type="entry name" value="Metalloenz_LuxS/M16"/>
</dbReference>
<evidence type="ECO:0000313" key="2">
    <source>
        <dbReference type="EMBL" id="MDM8202380.1"/>
    </source>
</evidence>
<dbReference type="PANTHER" id="PTHR43016:SF13">
    <property type="entry name" value="PRESEQUENCE PROTEASE, MITOCHONDRIAL"/>
    <property type="match status" value="1"/>
</dbReference>
<dbReference type="SMART" id="SM01264">
    <property type="entry name" value="M16C_associated"/>
    <property type="match status" value="1"/>
</dbReference>
<dbReference type="EMBL" id="JAUDCL010000036">
    <property type="protein sequence ID" value="MDM8202380.1"/>
    <property type="molecule type" value="Genomic_DNA"/>
</dbReference>
<dbReference type="InterPro" id="IPR013578">
    <property type="entry name" value="Peptidase_M16C_assoc"/>
</dbReference>
<sequence length="960" mass="105994">MNTPLHGFTEIRQAPLPELDATLHEMEHEQTGARLVWLERDEVNMTFGIAFPTLPKDDTGVFHILEHSVLCGSDRYPVKEPFVELLKHSMNTFLNALTFPDKTLYPISSRNPKDFLTLMRVYLDAVFHPAIYHNPAIFRQEGWRYEFDADGKPHYKGVVFNEMKGAFADADELETNALNRALFPNTPYRFVSGGDPACIPDLTYEQFLAAHRKFYAPSNALIFLDGAVDLDTVLRVLDEEYLRSFARSERTVFPPLQAPVDGGVQRIEYEVASEAEEPGRTRLGYGFVLGSYADRETLVAAGVLAQVLAGDNESPLCRAVLSRQLAKDLMLRVYDSVAQPWLQMEITDLHAENAAAAEQAVLDELRRLAEQGIDCTKLEAALARREFEMRERDFGAYTPGVGLCMQALESWLYGGRPEANLQVGALFDSLRAKMQGGYFEDLLRRIFLENPHKAKVVLTPSHTAGEARRQAEAERLTREAAAWTEADRTALQQKQQELDAWQQTPDSPEALATLPSLTLADLPAAPTDLPLETATWAGIPVLRHRVKTRGIVYVTFYLDADGLRPEQMSELGYLCQLLGHLPTRHYTAEQLNDRIRLTCGELRFYATAYAIPGETDRCHVKLCLSLSALESKLDAALDLAAEVLTTTDLSAEPAARDILRQLRMQRMQNCIMAGHNVGIGRLTAQFSAAGAAQEYLTGFAGYQWVKAQEAHWDWPALRPALQELLDAIACQARLTLAVTTDHDLAGQAAARLAAALPEGVAAPEATALAPWGARREGIAIPADIAFACCGGDFRRAGQGYTGAWQLASKLLGLEYLWNAVRVQGGAYGTGLAVRDTGLAACWSYRDPRGVQSLETYSRCADFLRQFCREGRDLTGLIIGAVSDSEPLLSPQAQGTTADTWYWQGVDYTERCRRRKALLSATPDTLLALADALETALQGGVCVVGGQPQLEACGLDHIESV</sequence>
<keyword evidence="3" id="KW-1185">Reference proteome</keyword>
<reference evidence="2 3" key="2">
    <citation type="submission" date="2023-06" db="EMBL/GenBank/DDBJ databases">
        <title>Identification and characterization of horizontal gene transfer across gut microbiota members of farm animals based on homology search.</title>
        <authorList>
            <person name="Schwarzerova J."/>
            <person name="Nykrynova M."/>
            <person name="Jureckova K."/>
            <person name="Cejkova D."/>
            <person name="Rychlik I."/>
        </authorList>
    </citation>
    <scope>NUCLEOTIDE SEQUENCE [LARGE SCALE GENOMIC DNA]</scope>
    <source>
        <strain evidence="2 3">ET340</strain>
    </source>
</reference>
<dbReference type="Pfam" id="PF05193">
    <property type="entry name" value="Peptidase_M16_C"/>
    <property type="match status" value="1"/>
</dbReference>
<feature type="domain" description="Peptidase M16C associated" evidence="1">
    <location>
        <begin position="458"/>
        <end position="708"/>
    </location>
</feature>
<comment type="caution">
    <text evidence="2">The sequence shown here is derived from an EMBL/GenBank/DDBJ whole genome shotgun (WGS) entry which is preliminary data.</text>
</comment>
<dbReference type="Proteomes" id="UP001529380">
    <property type="component" value="Unassembled WGS sequence"/>
</dbReference>
<protein>
    <submittedName>
        <fullName evidence="2">Insulinase family protein</fullName>
    </submittedName>
</protein>
<dbReference type="Pfam" id="PF22516">
    <property type="entry name" value="PreP_C"/>
    <property type="match status" value="1"/>
</dbReference>
<dbReference type="SUPFAM" id="SSF63411">
    <property type="entry name" value="LuxS/MPP-like metallohydrolase"/>
    <property type="match status" value="4"/>
</dbReference>